<dbReference type="HOGENOM" id="CLU_084275_0_1_1"/>
<evidence type="ECO:0000313" key="3">
    <source>
        <dbReference type="Proteomes" id="UP000016923"/>
    </source>
</evidence>
<dbReference type="AlphaFoldDB" id="S3BU95"/>
<gene>
    <name evidence="2" type="ORF">F503_08625</name>
</gene>
<dbReference type="OrthoDB" id="4831122at2759"/>
<feature type="signal peptide" evidence="1">
    <location>
        <begin position="1"/>
        <end position="29"/>
    </location>
</feature>
<evidence type="ECO:0008006" key="4">
    <source>
        <dbReference type="Google" id="ProtNLM"/>
    </source>
</evidence>
<feature type="chain" id="PRO_5004506532" description="Celp0028 effector like protein" evidence="1">
    <location>
        <begin position="30"/>
        <end position="251"/>
    </location>
</feature>
<name>S3BU95_OPHP1</name>
<protein>
    <recommendedName>
        <fullName evidence="4">Celp0028 effector like protein</fullName>
    </recommendedName>
</protein>
<dbReference type="EMBL" id="KE148171">
    <property type="protein sequence ID" value="EPE03011.1"/>
    <property type="molecule type" value="Genomic_DNA"/>
</dbReference>
<organism evidence="2 3">
    <name type="scientific">Ophiostoma piceae (strain UAMH 11346)</name>
    <name type="common">Sap stain fungus</name>
    <dbReference type="NCBI Taxonomy" id="1262450"/>
    <lineage>
        <taxon>Eukaryota</taxon>
        <taxon>Fungi</taxon>
        <taxon>Dikarya</taxon>
        <taxon>Ascomycota</taxon>
        <taxon>Pezizomycotina</taxon>
        <taxon>Sordariomycetes</taxon>
        <taxon>Sordariomycetidae</taxon>
        <taxon>Ophiostomatales</taxon>
        <taxon>Ophiostomataceae</taxon>
        <taxon>Ophiostoma</taxon>
    </lineage>
</organism>
<dbReference type="OMA" id="YPLKRCV"/>
<reference evidence="2 3" key="1">
    <citation type="journal article" date="2013" name="BMC Genomics">
        <title>The genome and transcriptome of the pine saprophyte Ophiostoma piceae, and a comparison with the bark beetle-associated pine pathogen Grosmannia clavigera.</title>
        <authorList>
            <person name="Haridas S."/>
            <person name="Wang Y."/>
            <person name="Lim L."/>
            <person name="Massoumi Alamouti S."/>
            <person name="Jackman S."/>
            <person name="Docking R."/>
            <person name="Robertson G."/>
            <person name="Birol I."/>
            <person name="Bohlmann J."/>
            <person name="Breuil C."/>
        </authorList>
    </citation>
    <scope>NUCLEOTIDE SEQUENCE [LARGE SCALE GENOMIC DNA]</scope>
    <source>
        <strain evidence="2 3">UAMH 11346</strain>
    </source>
</reference>
<proteinExistence type="predicted"/>
<evidence type="ECO:0000313" key="2">
    <source>
        <dbReference type="EMBL" id="EPE03011.1"/>
    </source>
</evidence>
<dbReference type="Proteomes" id="UP000016923">
    <property type="component" value="Unassembled WGS sequence"/>
</dbReference>
<accession>S3BU95</accession>
<sequence>MNFFFTSTYFDKMLICLTTLLALVGFVTATPAPTILSHDDVILLDGNGQPQIMKASEFDALQARDMAAPHESSAMLSAAHSRRSGKLARGCEESTEVQVLSNTTLLTPDVAISPVISGENLTIASVSVTSGYSIANSIAVGYSEALTLVEDVLQVTLSVTYTETWTTTDSQTLSFNVPHDMFGVIVSQPYAREIKGNVLSGCTDSPTVNSFTSTTYSSQAYKDLNWVRGVMRLCTNESYPIPYCIGEGFHT</sequence>
<dbReference type="eggNOG" id="ENOG502SPRR">
    <property type="taxonomic scope" value="Eukaryota"/>
</dbReference>
<keyword evidence="1" id="KW-0732">Signal</keyword>
<dbReference type="VEuPathDB" id="FungiDB:F503_08625"/>
<evidence type="ECO:0000256" key="1">
    <source>
        <dbReference type="SAM" id="SignalP"/>
    </source>
</evidence>
<keyword evidence="3" id="KW-1185">Reference proteome</keyword>